<dbReference type="Proteomes" id="UP000220214">
    <property type="component" value="Chromosome 12"/>
</dbReference>
<evidence type="ECO:0000313" key="9">
    <source>
        <dbReference type="EMBL" id="CXI82842.1"/>
    </source>
</evidence>
<evidence type="ECO:0000313" key="18">
    <source>
        <dbReference type="Proteomes" id="UP000516480"/>
    </source>
</evidence>
<evidence type="ECO:0000313" key="11">
    <source>
        <dbReference type="EMBL" id="SCN27440.1"/>
    </source>
</evidence>
<dbReference type="EMBL" id="LT608148">
    <property type="protein sequence ID" value="SCM25658.1"/>
    <property type="molecule type" value="Genomic_DNA"/>
</dbReference>
<keyword evidence="4 6" id="KW-0862">Zinc</keyword>
<dbReference type="Proteomes" id="UP000069549">
    <property type="component" value="Chromosome 12"/>
</dbReference>
<dbReference type="PROSITE" id="PS50103">
    <property type="entry name" value="ZF_C3H1"/>
    <property type="match status" value="2"/>
</dbReference>
<keyword evidence="1 6" id="KW-0479">Metal-binding</keyword>
<dbReference type="EMBL" id="LT614638">
    <property type="protein sequence ID" value="SCN27440.1"/>
    <property type="molecule type" value="Genomic_DNA"/>
</dbReference>
<dbReference type="EMBL" id="LT608276">
    <property type="protein sequence ID" value="SCO62136.1"/>
    <property type="molecule type" value="Genomic_DNA"/>
</dbReference>
<dbReference type="EMBL" id="LT608260">
    <property type="protein sequence ID" value="SCO63867.1"/>
    <property type="molecule type" value="Genomic_DNA"/>
</dbReference>
<dbReference type="GO" id="GO:0006355">
    <property type="term" value="P:regulation of DNA-templated transcription"/>
    <property type="evidence" value="ECO:0007669"/>
    <property type="project" value="UniProtKB-ARBA"/>
</dbReference>
<sequence length="647" mass="72513">MLAKNVNNQSPLVVTQIPRKKQFYKTKMCPWFFSGRCDRGIDCLFAHSQEELNPIPDLSFTSLCPLAKKSGLCKNEKCSYAHSVCELRPTGDLYKTAPCTKFLRGKCNAESHCRHAHYIEELRPLPGNISPSQNAINLMLAAPLATSMQKISKSKNNFYMDENRGNINNSGGAAVVKKNDKELKNYSSMPCSNYSMQNNLNNTRFGKKYMKNASADNSMLLGTNNMDTNSSNSNNNVHNHVTSNMGNNMNNNNNNNELDIHNNINENILNNIMSTTATATTTNTNNMNKSYRKSFSYSNKLYALLKSKDNNKDGNNMNLKFKSFLMNNHDMNNTNNTNLSNNNSGILNNFSIRKIHSAPNKNSDDNNAGYKSINEMVGQDINMNCSINSNHRGTAGNLIKKGGSMSNNNSMVKAGNGNIGGSNMTIGINTKMNSNISNVSMGSGHSNITNQHYGINRGPKNDGLHYSSFSTKEPSSPMRMPSNSSKEYAEANETNLVDTIEHMEITAQDSVLKVIEDDNEKFNTSDIKNFFKLLQMTNVNNYNDDNFLYNDADMNEDVNNNMYDQYKSASIPADIMKQQMSPDLSLTPEQYTQNNNIKKYDINENFKNIYKLNNSNLASCSNFWNFPEDEFPAPASKIAQDVEIFDY</sequence>
<dbReference type="SMART" id="SM00356">
    <property type="entry name" value="ZnF_C3H1"/>
    <property type="match status" value="3"/>
</dbReference>
<feature type="region of interest" description="Disordered" evidence="7">
    <location>
        <begin position="453"/>
        <end position="484"/>
    </location>
</feature>
<dbReference type="Proteomes" id="UP000219860">
    <property type="component" value="Chromosome 12"/>
</dbReference>
<dbReference type="InterPro" id="IPR036855">
    <property type="entry name" value="Znf_CCCH_sf"/>
</dbReference>
<gene>
    <name evidence="9" type="ORF">PBK173_000352600</name>
    <name evidence="11" type="ORF">PBNK65E_000343300</name>
    <name evidence="10" type="ORF">PBNK65NY_000343000</name>
    <name evidence="13" type="ORF">PBSP11A_000343500</name>
    <name evidence="12" type="ORF">PBSP11RLL_000343300</name>
</gene>
<dbReference type="Proteomes" id="UP000516480">
    <property type="component" value="Chromosome 12"/>
</dbReference>
<dbReference type="EMBL" id="LT160032">
    <property type="protein sequence ID" value="CXI82842.1"/>
    <property type="molecule type" value="Genomic_DNA"/>
</dbReference>
<evidence type="ECO:0000256" key="3">
    <source>
        <dbReference type="ARBA" id="ARBA00022771"/>
    </source>
</evidence>
<name>A0A0Y9YTU5_PLABE</name>
<evidence type="ECO:0000313" key="16">
    <source>
        <dbReference type="Proteomes" id="UP000219974"/>
    </source>
</evidence>
<evidence type="ECO:0000256" key="4">
    <source>
        <dbReference type="ARBA" id="ARBA00022833"/>
    </source>
</evidence>
<feature type="domain" description="C3H1-type" evidence="8">
    <location>
        <begin position="93"/>
        <end position="120"/>
    </location>
</feature>
<keyword evidence="2" id="KW-0677">Repeat</keyword>
<dbReference type="FunFam" id="4.10.1000.10:FF:000016">
    <property type="entry name" value="Zinc finger CCCH domain-containing protein"/>
    <property type="match status" value="1"/>
</dbReference>
<evidence type="ECO:0000256" key="7">
    <source>
        <dbReference type="SAM" id="MobiDB-lite"/>
    </source>
</evidence>
<feature type="domain" description="C3H1-type" evidence="8">
    <location>
        <begin position="23"/>
        <end position="50"/>
    </location>
</feature>
<evidence type="ECO:0000313" key="14">
    <source>
        <dbReference type="Proteomes" id="UP000069549"/>
    </source>
</evidence>
<feature type="zinc finger region" description="C3H1-type" evidence="6">
    <location>
        <begin position="23"/>
        <end position="50"/>
    </location>
</feature>
<evidence type="ECO:0000313" key="10">
    <source>
        <dbReference type="EMBL" id="SCM25658.1"/>
    </source>
</evidence>
<evidence type="ECO:0000313" key="13">
    <source>
        <dbReference type="EMBL" id="SCO63867.1"/>
    </source>
</evidence>
<dbReference type="GO" id="GO:0008270">
    <property type="term" value="F:zinc ion binding"/>
    <property type="evidence" value="ECO:0007669"/>
    <property type="project" value="UniProtKB-KW"/>
</dbReference>
<dbReference type="InterPro" id="IPR000571">
    <property type="entry name" value="Znf_CCCH"/>
</dbReference>
<feature type="compositionally biased region" description="Low complexity" evidence="7">
    <location>
        <begin position="474"/>
        <end position="484"/>
    </location>
</feature>
<evidence type="ECO:0000313" key="17">
    <source>
        <dbReference type="Proteomes" id="UP000220214"/>
    </source>
</evidence>
<evidence type="ECO:0000313" key="12">
    <source>
        <dbReference type="EMBL" id="SCO62136.1"/>
    </source>
</evidence>
<dbReference type="SUPFAM" id="SSF90229">
    <property type="entry name" value="CCCH zinc finger"/>
    <property type="match status" value="2"/>
</dbReference>
<proteinExistence type="predicted"/>
<dbReference type="GO" id="GO:0003677">
    <property type="term" value="F:DNA binding"/>
    <property type="evidence" value="ECO:0007669"/>
    <property type="project" value="UniProtKB-KW"/>
</dbReference>
<accession>A0A0Y9YTU5</accession>
<feature type="zinc finger region" description="C3H1-type" evidence="6">
    <location>
        <begin position="93"/>
        <end position="120"/>
    </location>
</feature>
<dbReference type="Gene3D" id="3.30.1370.210">
    <property type="match status" value="1"/>
</dbReference>
<evidence type="ECO:0000256" key="6">
    <source>
        <dbReference type="PROSITE-ProRule" id="PRU00723"/>
    </source>
</evidence>
<dbReference type="Gene3D" id="4.10.1000.10">
    <property type="entry name" value="Zinc finger, CCCH-type"/>
    <property type="match status" value="1"/>
</dbReference>
<dbReference type="VEuPathDB" id="PlasmoDB:PBANKA_1239800"/>
<evidence type="ECO:0000259" key="8">
    <source>
        <dbReference type="PROSITE" id="PS50103"/>
    </source>
</evidence>
<dbReference type="OMA" id="CRHAHYI"/>
<keyword evidence="5" id="KW-0238">DNA-binding</keyword>
<organism evidence="9 14">
    <name type="scientific">Plasmodium berghei</name>
    <dbReference type="NCBI Taxonomy" id="5821"/>
    <lineage>
        <taxon>Eukaryota</taxon>
        <taxon>Sar</taxon>
        <taxon>Alveolata</taxon>
        <taxon>Apicomplexa</taxon>
        <taxon>Aconoidasida</taxon>
        <taxon>Haemosporida</taxon>
        <taxon>Plasmodiidae</taxon>
        <taxon>Plasmodium</taxon>
        <taxon>Plasmodium (Vinckeia)</taxon>
    </lineage>
</organism>
<dbReference type="OrthoDB" id="410307at2759"/>
<keyword evidence="3 6" id="KW-0863">Zinc-finger</keyword>
<reference evidence="9 14" key="1">
    <citation type="submission" date="2016-02" db="EMBL/GenBank/DDBJ databases">
        <authorList>
            <consortium name="Pathogen Informatics"/>
        </authorList>
    </citation>
    <scope>NUCLEOTIDE SEQUENCE [LARGE SCALE GENOMIC DNA]</scope>
    <source>
        <strain evidence="9 14">K173</strain>
        <strain evidence="10 18">NK65 ny</strain>
        <strain evidence="11 17">NK65e</strain>
        <strain evidence="13 15">SP11 Antwerpcl1</strain>
        <strain evidence="12 16">SP11 RLL</strain>
    </source>
</reference>
<dbReference type="Proteomes" id="UP000219974">
    <property type="component" value="Chromosome 12"/>
</dbReference>
<evidence type="ECO:0000313" key="15">
    <source>
        <dbReference type="Proteomes" id="UP000219860"/>
    </source>
</evidence>
<evidence type="ECO:0000256" key="2">
    <source>
        <dbReference type="ARBA" id="ARBA00022737"/>
    </source>
</evidence>
<protein>
    <submittedName>
        <fullName evidence="9">Zinc finger protein, putative</fullName>
    </submittedName>
</protein>
<dbReference type="AlphaFoldDB" id="A0A0Y9YTU5"/>
<evidence type="ECO:0000256" key="5">
    <source>
        <dbReference type="ARBA" id="ARBA00023125"/>
    </source>
</evidence>
<evidence type="ECO:0000256" key="1">
    <source>
        <dbReference type="ARBA" id="ARBA00022723"/>
    </source>
</evidence>